<evidence type="ECO:0000256" key="2">
    <source>
        <dbReference type="SAM" id="SignalP"/>
    </source>
</evidence>
<keyword evidence="1" id="KW-0808">Transferase</keyword>
<dbReference type="InterPro" id="IPR036662">
    <property type="entry name" value="PTS_EIIA_man-typ_sf"/>
</dbReference>
<dbReference type="SUPFAM" id="SSF53062">
    <property type="entry name" value="PTS system fructose IIA component-like"/>
    <property type="match status" value="1"/>
</dbReference>
<keyword evidence="4" id="KW-0418">Kinase</keyword>
<evidence type="ECO:0000256" key="1">
    <source>
        <dbReference type="ARBA" id="ARBA00022679"/>
    </source>
</evidence>
<evidence type="ECO:0000259" key="3">
    <source>
        <dbReference type="PROSITE" id="PS51096"/>
    </source>
</evidence>
<feature type="signal peptide" evidence="2">
    <location>
        <begin position="1"/>
        <end position="17"/>
    </location>
</feature>
<protein>
    <submittedName>
        <fullName evidence="4">PTS-dependent dihydroxyacetone kinase phosphotransferase subunit DhaM</fullName>
    </submittedName>
</protein>
<dbReference type="Gene3D" id="3.40.50.510">
    <property type="entry name" value="Phosphotransferase system, mannose-type IIA component"/>
    <property type="match status" value="1"/>
</dbReference>
<dbReference type="InterPro" id="IPR004701">
    <property type="entry name" value="PTS_EIIA_man-typ"/>
</dbReference>
<feature type="domain" description="PTS EIIA type-4" evidence="3">
    <location>
        <begin position="4"/>
        <end position="128"/>
    </location>
</feature>
<comment type="caution">
    <text evidence="4">The sequence shown here is derived from an EMBL/GenBank/DDBJ whole genome shotgun (WGS) entry which is preliminary data.</text>
</comment>
<gene>
    <name evidence="4" type="ORF">ACFQMG_28650</name>
</gene>
<dbReference type="PANTHER" id="PTHR38594:SF1">
    <property type="entry name" value="PEP-DEPENDENT DIHYDROXYACETONE KINASE, PHOSPHORYL DONOR SUBUNIT DHAM"/>
    <property type="match status" value="1"/>
</dbReference>
<dbReference type="Proteomes" id="UP001596435">
    <property type="component" value="Unassembled WGS sequence"/>
</dbReference>
<evidence type="ECO:0000313" key="4">
    <source>
        <dbReference type="EMBL" id="MFC7183518.1"/>
    </source>
</evidence>
<dbReference type="RefSeq" id="WP_345707632.1">
    <property type="nucleotide sequence ID" value="NZ_BAABKV010000001.1"/>
</dbReference>
<organism evidence="4 5">
    <name type="scientific">Kitasatospora paranensis</name>
    <dbReference type="NCBI Taxonomy" id="258053"/>
    <lineage>
        <taxon>Bacteria</taxon>
        <taxon>Bacillati</taxon>
        <taxon>Actinomycetota</taxon>
        <taxon>Actinomycetes</taxon>
        <taxon>Kitasatosporales</taxon>
        <taxon>Streptomycetaceae</taxon>
        <taxon>Kitasatospora</taxon>
    </lineage>
</organism>
<dbReference type="PROSITE" id="PS51096">
    <property type="entry name" value="PTS_EIIA_TYPE_4"/>
    <property type="match status" value="1"/>
</dbReference>
<dbReference type="PANTHER" id="PTHR38594">
    <property type="entry name" value="PEP-DEPENDENT DIHYDROXYACETONE KINASE, PHOSPHORYL DONOR SUBUNIT DHAM"/>
    <property type="match status" value="1"/>
</dbReference>
<keyword evidence="5" id="KW-1185">Reference proteome</keyword>
<proteinExistence type="predicted"/>
<dbReference type="InterPro" id="IPR039643">
    <property type="entry name" value="DhaM"/>
</dbReference>
<name>A0ABW2G863_9ACTN</name>
<dbReference type="Pfam" id="PF03610">
    <property type="entry name" value="EIIA-man"/>
    <property type="match status" value="1"/>
</dbReference>
<dbReference type="EMBL" id="JBHTAJ010000070">
    <property type="protein sequence ID" value="MFC7183518.1"/>
    <property type="molecule type" value="Genomic_DNA"/>
</dbReference>
<feature type="chain" id="PRO_5046990298" evidence="2">
    <location>
        <begin position="18"/>
        <end position="130"/>
    </location>
</feature>
<evidence type="ECO:0000313" key="5">
    <source>
        <dbReference type="Proteomes" id="UP001596435"/>
    </source>
</evidence>
<dbReference type="GO" id="GO:0016301">
    <property type="term" value="F:kinase activity"/>
    <property type="evidence" value="ECO:0007669"/>
    <property type="project" value="UniProtKB-KW"/>
</dbReference>
<reference evidence="5" key="1">
    <citation type="journal article" date="2019" name="Int. J. Syst. Evol. Microbiol.">
        <title>The Global Catalogue of Microorganisms (GCM) 10K type strain sequencing project: providing services to taxonomists for standard genome sequencing and annotation.</title>
        <authorList>
            <consortium name="The Broad Institute Genomics Platform"/>
            <consortium name="The Broad Institute Genome Sequencing Center for Infectious Disease"/>
            <person name="Wu L."/>
            <person name="Ma J."/>
        </authorList>
    </citation>
    <scope>NUCLEOTIDE SEQUENCE [LARGE SCALE GENOMIC DNA]</scope>
    <source>
        <strain evidence="5">CGMCC 1.12859</strain>
    </source>
</reference>
<accession>A0ABW2G863</accession>
<keyword evidence="2" id="KW-0732">Signal</keyword>
<sequence length="130" mass="12521">MAALVGIVLVSHSPAMAAGLRDLLAELGGGAVRVALAAGTADGGLGTSDALVRAALAEADGGAGVVVLPDLGSAVLTVRAVLAERPGPGPVLVDAPFVEGAVAATVTASAGAALDEVVRAAEEARAFRKF</sequence>